<keyword evidence="6 10" id="KW-0472">Membrane</keyword>
<evidence type="ECO:0000256" key="5">
    <source>
        <dbReference type="ARBA" id="ARBA00022989"/>
    </source>
</evidence>
<feature type="transmembrane region" description="Helical" evidence="10">
    <location>
        <begin position="163"/>
        <end position="183"/>
    </location>
</feature>
<evidence type="ECO:0000256" key="8">
    <source>
        <dbReference type="ARBA" id="ARBA00040914"/>
    </source>
</evidence>
<sequence length="449" mass="46678">MRWRGLTGVLSSQACTLSANRLLTVAVPWLVLDRTGSAAQTGLVVACQVLPYAFTQWLAGPLLDRIGPRRISMAGDVTSAAVLIIPAIFGTPPLWLLTAMLIAVGCADGPASAAKRLLVPFMAADAGQSTARGVGLATAVERTATAAGTALAGWLVATLGGDRALWAAAAMLGVATLIVTLTVTDPVRDHGRDDETYLDRLRTGTAFLRGNPQLRALTAMFVVTNLLDQALMAVLLPVWARAGGHDATVVGLALSAVGVASIASALVSAGYGGRLPRRATYLIGVLSSGPTRIVVLALGLPPEAVIAVYALAGIGSGLFNPLLETLQVELIPAALRGRVQTLITAWAWAGIPVGGLFGAVLLNAGGLHVALWVCGVAYLAAVLRPAWRVDWSPPDPPQNPAEPRENPAGSPQKRVAPRPPEPRTPPLRLSVTSKDVAAAIPARDHIRRR</sequence>
<feature type="transmembrane region" description="Helical" evidence="10">
    <location>
        <begin position="252"/>
        <end position="272"/>
    </location>
</feature>
<keyword evidence="5 10" id="KW-1133">Transmembrane helix</keyword>
<evidence type="ECO:0000313" key="13">
    <source>
        <dbReference type="Proteomes" id="UP000320239"/>
    </source>
</evidence>
<dbReference type="SUPFAM" id="SSF103473">
    <property type="entry name" value="MFS general substrate transporter"/>
    <property type="match status" value="1"/>
</dbReference>
<name>A0A561VLI8_ACTTI</name>
<feature type="domain" description="Major facilitator superfamily (MFS) profile" evidence="11">
    <location>
        <begin position="214"/>
        <end position="449"/>
    </location>
</feature>
<evidence type="ECO:0000313" key="12">
    <source>
        <dbReference type="EMBL" id="TWG12460.1"/>
    </source>
</evidence>
<dbReference type="InterPro" id="IPR020846">
    <property type="entry name" value="MFS_dom"/>
</dbReference>
<comment type="caution">
    <text evidence="12">The sequence shown here is derived from an EMBL/GenBank/DDBJ whole genome shotgun (WGS) entry which is preliminary data.</text>
</comment>
<dbReference type="AlphaFoldDB" id="A0A561VLI8"/>
<dbReference type="Gene3D" id="1.20.1250.20">
    <property type="entry name" value="MFS general substrate transporter like domains"/>
    <property type="match status" value="2"/>
</dbReference>
<dbReference type="PROSITE" id="PS51257">
    <property type="entry name" value="PROKAR_LIPOPROTEIN"/>
    <property type="match status" value="1"/>
</dbReference>
<feature type="transmembrane region" description="Helical" evidence="10">
    <location>
        <begin position="369"/>
        <end position="387"/>
    </location>
</feature>
<dbReference type="GO" id="GO:0005886">
    <property type="term" value="C:plasma membrane"/>
    <property type="evidence" value="ECO:0007669"/>
    <property type="project" value="UniProtKB-SubCell"/>
</dbReference>
<dbReference type="CDD" id="cd06173">
    <property type="entry name" value="MFS_MefA_like"/>
    <property type="match status" value="1"/>
</dbReference>
<evidence type="ECO:0000256" key="1">
    <source>
        <dbReference type="ARBA" id="ARBA00004429"/>
    </source>
</evidence>
<evidence type="ECO:0000256" key="10">
    <source>
        <dbReference type="SAM" id="Phobius"/>
    </source>
</evidence>
<evidence type="ECO:0000256" key="3">
    <source>
        <dbReference type="ARBA" id="ARBA00022475"/>
    </source>
</evidence>
<dbReference type="GO" id="GO:0022857">
    <property type="term" value="F:transmembrane transporter activity"/>
    <property type="evidence" value="ECO:0007669"/>
    <property type="project" value="InterPro"/>
</dbReference>
<proteinExistence type="inferred from homology"/>
<evidence type="ECO:0000259" key="11">
    <source>
        <dbReference type="PROSITE" id="PS50850"/>
    </source>
</evidence>
<keyword evidence="13" id="KW-1185">Reference proteome</keyword>
<dbReference type="InterPro" id="IPR005829">
    <property type="entry name" value="Sugar_transporter_CS"/>
</dbReference>
<organism evidence="12 13">
    <name type="scientific">Actinoplanes teichomyceticus</name>
    <dbReference type="NCBI Taxonomy" id="1867"/>
    <lineage>
        <taxon>Bacteria</taxon>
        <taxon>Bacillati</taxon>
        <taxon>Actinomycetota</taxon>
        <taxon>Actinomycetes</taxon>
        <taxon>Micromonosporales</taxon>
        <taxon>Micromonosporaceae</taxon>
        <taxon>Actinoplanes</taxon>
    </lineage>
</organism>
<dbReference type="PROSITE" id="PS00217">
    <property type="entry name" value="SUGAR_TRANSPORT_2"/>
    <property type="match status" value="1"/>
</dbReference>
<evidence type="ECO:0000256" key="9">
    <source>
        <dbReference type="SAM" id="MobiDB-lite"/>
    </source>
</evidence>
<reference evidence="12 13" key="1">
    <citation type="submission" date="2019-06" db="EMBL/GenBank/DDBJ databases">
        <title>Sequencing the genomes of 1000 actinobacteria strains.</title>
        <authorList>
            <person name="Klenk H.-P."/>
        </authorList>
    </citation>
    <scope>NUCLEOTIDE SEQUENCE [LARGE SCALE GENOMIC DNA]</scope>
    <source>
        <strain evidence="12 13">DSM 43866</strain>
    </source>
</reference>
<feature type="region of interest" description="Disordered" evidence="9">
    <location>
        <begin position="393"/>
        <end position="433"/>
    </location>
</feature>
<dbReference type="Pfam" id="PF07690">
    <property type="entry name" value="MFS_1"/>
    <property type="match status" value="1"/>
</dbReference>
<evidence type="ECO:0000256" key="2">
    <source>
        <dbReference type="ARBA" id="ARBA00022448"/>
    </source>
</evidence>
<evidence type="ECO:0000256" key="6">
    <source>
        <dbReference type="ARBA" id="ARBA00023136"/>
    </source>
</evidence>
<dbReference type="InterPro" id="IPR036259">
    <property type="entry name" value="MFS_trans_sf"/>
</dbReference>
<keyword evidence="4 10" id="KW-0812">Transmembrane</keyword>
<dbReference type="Proteomes" id="UP000320239">
    <property type="component" value="Unassembled WGS sequence"/>
</dbReference>
<dbReference type="EMBL" id="VIWY01000005">
    <property type="protein sequence ID" value="TWG12460.1"/>
    <property type="molecule type" value="Genomic_DNA"/>
</dbReference>
<keyword evidence="2" id="KW-0813">Transport</keyword>
<dbReference type="PROSITE" id="PS50850">
    <property type="entry name" value="MFS"/>
    <property type="match status" value="1"/>
</dbReference>
<accession>A0A561VLI8</accession>
<evidence type="ECO:0000256" key="4">
    <source>
        <dbReference type="ARBA" id="ARBA00022692"/>
    </source>
</evidence>
<gene>
    <name evidence="12" type="ORF">FHX34_105327</name>
</gene>
<dbReference type="PANTHER" id="PTHR23513:SF9">
    <property type="entry name" value="ENTEROBACTIN EXPORTER ENTS"/>
    <property type="match status" value="1"/>
</dbReference>
<keyword evidence="3" id="KW-1003">Cell membrane</keyword>
<dbReference type="RefSeq" id="WP_239082410.1">
    <property type="nucleotide sequence ID" value="NZ_BOMX01000092.1"/>
</dbReference>
<evidence type="ECO:0000256" key="7">
    <source>
        <dbReference type="ARBA" id="ARBA00038075"/>
    </source>
</evidence>
<comment type="subcellular location">
    <subcellularLocation>
        <location evidence="1">Cell inner membrane</location>
        <topology evidence="1">Multi-pass membrane protein</topology>
    </subcellularLocation>
</comment>
<comment type="similarity">
    <text evidence="7">Belongs to the major facilitator superfamily. Drug:H(+) antiporter-3 (DHA3) (TC 2.A.1.21) family.</text>
</comment>
<protein>
    <recommendedName>
        <fullName evidence="8">Multidrug efflux pump Tap</fullName>
    </recommendedName>
</protein>
<dbReference type="InterPro" id="IPR011701">
    <property type="entry name" value="MFS"/>
</dbReference>
<dbReference type="PANTHER" id="PTHR23513">
    <property type="entry name" value="INTEGRAL MEMBRANE EFFLUX PROTEIN-RELATED"/>
    <property type="match status" value="1"/>
</dbReference>
<feature type="transmembrane region" description="Helical" evidence="10">
    <location>
        <begin position="217"/>
        <end position="240"/>
    </location>
</feature>